<keyword evidence="3 5" id="KW-0067">ATP-binding</keyword>
<dbReference type="InterPro" id="IPR003593">
    <property type="entry name" value="AAA+_ATPase"/>
</dbReference>
<dbReference type="CDD" id="cd03260">
    <property type="entry name" value="ABC_PstB_phosphate_transporter"/>
    <property type="match status" value="1"/>
</dbReference>
<protein>
    <submittedName>
        <fullName evidence="5">Phosphate ABC transporter ATP-binding protein</fullName>
    </submittedName>
</protein>
<organism evidence="5 6">
    <name type="scientific">Fusobacterium varium ATCC 27725</name>
    <dbReference type="NCBI Taxonomy" id="469618"/>
    <lineage>
        <taxon>Bacteria</taxon>
        <taxon>Fusobacteriati</taxon>
        <taxon>Fusobacteriota</taxon>
        <taxon>Fusobacteriia</taxon>
        <taxon>Fusobacteriales</taxon>
        <taxon>Fusobacteriaceae</taxon>
        <taxon>Fusobacterium</taxon>
    </lineage>
</organism>
<dbReference type="GeneID" id="77467743"/>
<dbReference type="PROSITE" id="PS50893">
    <property type="entry name" value="ABC_TRANSPORTER_2"/>
    <property type="match status" value="1"/>
</dbReference>
<evidence type="ECO:0000256" key="2">
    <source>
        <dbReference type="ARBA" id="ARBA00022741"/>
    </source>
</evidence>
<evidence type="ECO:0000313" key="6">
    <source>
        <dbReference type="Proteomes" id="UP000241238"/>
    </source>
</evidence>
<dbReference type="Pfam" id="PF00005">
    <property type="entry name" value="ABC_tran"/>
    <property type="match status" value="1"/>
</dbReference>
<dbReference type="SUPFAM" id="SSF52540">
    <property type="entry name" value="P-loop containing nucleoside triphosphate hydrolases"/>
    <property type="match status" value="1"/>
</dbReference>
<dbReference type="EMBL" id="CP028103">
    <property type="protein sequence ID" value="AVQ30976.1"/>
    <property type="molecule type" value="Genomic_DNA"/>
</dbReference>
<dbReference type="Proteomes" id="UP000241238">
    <property type="component" value="Chromosome"/>
</dbReference>
<accession>A0ABM6U3X6</accession>
<dbReference type="GO" id="GO:0005524">
    <property type="term" value="F:ATP binding"/>
    <property type="evidence" value="ECO:0007669"/>
    <property type="project" value="UniProtKB-KW"/>
</dbReference>
<dbReference type="RefSeq" id="WP_107123217.1">
    <property type="nucleotide sequence ID" value="NZ_CP028103.1"/>
</dbReference>
<dbReference type="InterPro" id="IPR027417">
    <property type="entry name" value="P-loop_NTPase"/>
</dbReference>
<reference evidence="6" key="1">
    <citation type="journal article" date="2018" name="MSphere">
        <title>Fusobacterium Genomics Using MinION and Illumina Sequencing Enables Genome Completion and Correction.</title>
        <authorList>
            <person name="Todd S.M."/>
            <person name="Settlage R.E."/>
            <person name="Lahmers K.K."/>
            <person name="Slade D.J."/>
        </authorList>
    </citation>
    <scope>NUCLEOTIDE SEQUENCE [LARGE SCALE GENOMIC DNA]</scope>
    <source>
        <strain evidence="6">ATCC 27725</strain>
    </source>
</reference>
<dbReference type="SMART" id="SM00382">
    <property type="entry name" value="AAA"/>
    <property type="match status" value="1"/>
</dbReference>
<evidence type="ECO:0000313" key="5">
    <source>
        <dbReference type="EMBL" id="AVQ30976.1"/>
    </source>
</evidence>
<gene>
    <name evidence="5" type="ORF">C4N18_07025</name>
</gene>
<feature type="domain" description="ABC transporter" evidence="4">
    <location>
        <begin position="5"/>
        <end position="244"/>
    </location>
</feature>
<evidence type="ECO:0000256" key="1">
    <source>
        <dbReference type="ARBA" id="ARBA00022448"/>
    </source>
</evidence>
<dbReference type="PANTHER" id="PTHR43423">
    <property type="entry name" value="ABC TRANSPORTER I FAMILY MEMBER 17"/>
    <property type="match status" value="1"/>
</dbReference>
<dbReference type="Gene3D" id="3.40.50.300">
    <property type="entry name" value="P-loop containing nucleotide triphosphate hydrolases"/>
    <property type="match status" value="1"/>
</dbReference>
<evidence type="ECO:0000259" key="4">
    <source>
        <dbReference type="PROSITE" id="PS50893"/>
    </source>
</evidence>
<dbReference type="InterPro" id="IPR003439">
    <property type="entry name" value="ABC_transporter-like_ATP-bd"/>
</dbReference>
<sequence length="249" mass="28468">MENILEIKNLFVYYGEKEILKNINMSIKKNKIVSIIGPSGCGKSTFLKTINHMINDEEDSKVEGTIFFNGNNSADVDKEKLRKEIGIVFQTPSPFPFSIYKNMTYAPIYYGTRNKEELDILIKNKLEEVGLYDEVKNDIKKSALKLSGGQQQRLCIARSLSVNPEILLLDEPCSALDIQNTMKIEKLLLKLAKRYTIVIVTHNLFQAKRISDYTGFFLNGQLIEFDTTEKIFNNPTDERTKKYISGIFG</sequence>
<proteinExistence type="predicted"/>
<evidence type="ECO:0000256" key="3">
    <source>
        <dbReference type="ARBA" id="ARBA00022840"/>
    </source>
</evidence>
<keyword evidence="1" id="KW-0813">Transport</keyword>
<dbReference type="PROSITE" id="PS00211">
    <property type="entry name" value="ABC_TRANSPORTER_1"/>
    <property type="match status" value="1"/>
</dbReference>
<dbReference type="PANTHER" id="PTHR43423:SF1">
    <property type="entry name" value="ABC TRANSPORTER I FAMILY MEMBER 17"/>
    <property type="match status" value="1"/>
</dbReference>
<dbReference type="InterPro" id="IPR005670">
    <property type="entry name" value="PstB-like"/>
</dbReference>
<keyword evidence="2" id="KW-0547">Nucleotide-binding</keyword>
<name>A0ABM6U3X6_FUSVA</name>
<keyword evidence="6" id="KW-1185">Reference proteome</keyword>
<dbReference type="InterPro" id="IPR017871">
    <property type="entry name" value="ABC_transporter-like_CS"/>
</dbReference>